<dbReference type="InterPro" id="IPR036397">
    <property type="entry name" value="RNaseH_sf"/>
</dbReference>
<feature type="compositionally biased region" description="Basic and acidic residues" evidence="2">
    <location>
        <begin position="33"/>
        <end position="42"/>
    </location>
</feature>
<evidence type="ECO:0000256" key="2">
    <source>
        <dbReference type="SAM" id="MobiDB-lite"/>
    </source>
</evidence>
<keyword evidence="4" id="KW-1185">Reference proteome</keyword>
<comment type="caution">
    <text evidence="3">The sequence shown here is derived from an EMBL/GenBank/DDBJ whole genome shotgun (WGS) entry which is preliminary data.</text>
</comment>
<evidence type="ECO:0000313" key="3">
    <source>
        <dbReference type="EMBL" id="GBO20983.1"/>
    </source>
</evidence>
<evidence type="ECO:0008006" key="5">
    <source>
        <dbReference type="Google" id="ProtNLM"/>
    </source>
</evidence>
<dbReference type="Gene3D" id="3.30.420.10">
    <property type="entry name" value="Ribonuclease H-like superfamily/Ribonuclease H"/>
    <property type="match status" value="1"/>
</dbReference>
<dbReference type="GO" id="GO:0003676">
    <property type="term" value="F:nucleic acid binding"/>
    <property type="evidence" value="ECO:0007669"/>
    <property type="project" value="InterPro"/>
</dbReference>
<accession>A0A4Y2V6R8</accession>
<reference evidence="3 4" key="1">
    <citation type="journal article" date="2019" name="Sci. Rep.">
        <title>Orb-weaving spider Araneus ventricosus genome elucidates the spidroin gene catalogue.</title>
        <authorList>
            <person name="Kono N."/>
            <person name="Nakamura H."/>
            <person name="Ohtoshi R."/>
            <person name="Moran D.A.P."/>
            <person name="Shinohara A."/>
            <person name="Yoshida Y."/>
            <person name="Fujiwara M."/>
            <person name="Mori M."/>
            <person name="Tomita M."/>
            <person name="Arakawa K."/>
        </authorList>
    </citation>
    <scope>NUCLEOTIDE SEQUENCE [LARGE SCALE GENOMIC DNA]</scope>
</reference>
<dbReference type="OrthoDB" id="6425807at2759"/>
<dbReference type="AlphaFoldDB" id="A0A4Y2V6R8"/>
<dbReference type="EMBL" id="BGPR01044250">
    <property type="protein sequence ID" value="GBO20983.1"/>
    <property type="molecule type" value="Genomic_DNA"/>
</dbReference>
<feature type="region of interest" description="Disordered" evidence="2">
    <location>
        <begin position="1"/>
        <end position="42"/>
    </location>
</feature>
<dbReference type="GO" id="GO:0005634">
    <property type="term" value="C:nucleus"/>
    <property type="evidence" value="ECO:0007669"/>
    <property type="project" value="UniProtKB-SubCell"/>
</dbReference>
<proteinExistence type="predicted"/>
<evidence type="ECO:0000256" key="1">
    <source>
        <dbReference type="ARBA" id="ARBA00004123"/>
    </source>
</evidence>
<sequence>MKRNPAVTPQRLENGLARPMLQFASSDSSAESEISKAESMSRRNHFHDEMRWRAAGMLQAGERQSDVVRELNVHRSVIHRMWNHYLRDQNSSRRRGSGRRRITTTANDRYLLQCARRLRTATADVAALCCCRKNHIPPNCVAQTVVKEDCSHDDQLFLSLCPQRTSERGCIGPREHRSWTPEKWGHVLFMDESRFNIQIDSRMAMIWREPGTRYRAPNIVERNHYRGSGLLLWAGNTAERTAELTFKCSLGVPSQWSDIAT</sequence>
<evidence type="ECO:0000313" key="4">
    <source>
        <dbReference type="Proteomes" id="UP000499080"/>
    </source>
</evidence>
<name>A0A4Y2V6R8_ARAVE</name>
<dbReference type="InterPro" id="IPR009057">
    <property type="entry name" value="Homeodomain-like_sf"/>
</dbReference>
<protein>
    <recommendedName>
        <fullName evidence="5">Tc1-like transposase DDE domain-containing protein</fullName>
    </recommendedName>
</protein>
<comment type="subcellular location">
    <subcellularLocation>
        <location evidence="1">Nucleus</location>
    </subcellularLocation>
</comment>
<dbReference type="Proteomes" id="UP000499080">
    <property type="component" value="Unassembled WGS sequence"/>
</dbReference>
<gene>
    <name evidence="3" type="ORF">AVEN_88533_1</name>
</gene>
<dbReference type="SUPFAM" id="SSF46689">
    <property type="entry name" value="Homeodomain-like"/>
    <property type="match status" value="1"/>
</dbReference>
<organism evidence="3 4">
    <name type="scientific">Araneus ventricosus</name>
    <name type="common">Orbweaver spider</name>
    <name type="synonym">Epeira ventricosa</name>
    <dbReference type="NCBI Taxonomy" id="182803"/>
    <lineage>
        <taxon>Eukaryota</taxon>
        <taxon>Metazoa</taxon>
        <taxon>Ecdysozoa</taxon>
        <taxon>Arthropoda</taxon>
        <taxon>Chelicerata</taxon>
        <taxon>Arachnida</taxon>
        <taxon>Araneae</taxon>
        <taxon>Araneomorphae</taxon>
        <taxon>Entelegynae</taxon>
        <taxon>Araneoidea</taxon>
        <taxon>Araneidae</taxon>
        <taxon>Araneus</taxon>
    </lineage>
</organism>